<dbReference type="GO" id="GO:0005737">
    <property type="term" value="C:cytoplasm"/>
    <property type="evidence" value="ECO:0007669"/>
    <property type="project" value="TreeGrafter"/>
</dbReference>
<evidence type="ECO:0000256" key="1">
    <source>
        <dbReference type="SAM" id="MobiDB-lite"/>
    </source>
</evidence>
<evidence type="ECO:0000313" key="3">
    <source>
        <dbReference type="EMBL" id="KAK1925965.1"/>
    </source>
</evidence>
<dbReference type="Proteomes" id="UP001182556">
    <property type="component" value="Unassembled WGS sequence"/>
</dbReference>
<reference evidence="3" key="1">
    <citation type="submission" date="2023-02" db="EMBL/GenBank/DDBJ databases">
        <title>Identification and recombinant expression of a fungal hydrolase from Papiliotrema laurentii that hydrolyzes apple cutin and clears colloidal polyester polyurethane.</title>
        <authorList>
            <consortium name="DOE Joint Genome Institute"/>
            <person name="Roman V.A."/>
            <person name="Bojanowski C."/>
            <person name="Crable B.R."/>
            <person name="Wagner D.N."/>
            <person name="Hung C.S."/>
            <person name="Nadeau L.J."/>
            <person name="Schratz L."/>
            <person name="Haridas S."/>
            <person name="Pangilinan J."/>
            <person name="Lipzen A."/>
            <person name="Na H."/>
            <person name="Yan M."/>
            <person name="Ng V."/>
            <person name="Grigoriev I.V."/>
            <person name="Spatafora J.W."/>
            <person name="Barlow D."/>
            <person name="Biffinger J."/>
            <person name="Kelley-Loughnane N."/>
            <person name="Varaljay V.A."/>
            <person name="Crookes-Goodson W.J."/>
        </authorList>
    </citation>
    <scope>NUCLEOTIDE SEQUENCE</scope>
    <source>
        <strain evidence="3">5307AH</strain>
    </source>
</reference>
<dbReference type="SUPFAM" id="SSF51905">
    <property type="entry name" value="FAD/NAD(P)-binding domain"/>
    <property type="match status" value="1"/>
</dbReference>
<protein>
    <submittedName>
        <fullName evidence="3">FAD dependent oxidoreductase</fullName>
    </submittedName>
</protein>
<dbReference type="Pfam" id="PF01266">
    <property type="entry name" value="DAO"/>
    <property type="match status" value="1"/>
</dbReference>
<comment type="caution">
    <text evidence="3">The sequence shown here is derived from an EMBL/GenBank/DDBJ whole genome shotgun (WGS) entry which is preliminary data.</text>
</comment>
<dbReference type="AlphaFoldDB" id="A0AAD9FTL9"/>
<proteinExistence type="predicted"/>
<name>A0AAD9FTL9_PAPLA</name>
<dbReference type="EMBL" id="JAODAN010000003">
    <property type="protein sequence ID" value="KAK1925965.1"/>
    <property type="molecule type" value="Genomic_DNA"/>
</dbReference>
<feature type="domain" description="FAD dependent oxidoreductase" evidence="2">
    <location>
        <begin position="42"/>
        <end position="454"/>
    </location>
</feature>
<organism evidence="3 4">
    <name type="scientific">Papiliotrema laurentii</name>
    <name type="common">Cryptococcus laurentii</name>
    <dbReference type="NCBI Taxonomy" id="5418"/>
    <lineage>
        <taxon>Eukaryota</taxon>
        <taxon>Fungi</taxon>
        <taxon>Dikarya</taxon>
        <taxon>Basidiomycota</taxon>
        <taxon>Agaricomycotina</taxon>
        <taxon>Tremellomycetes</taxon>
        <taxon>Tremellales</taxon>
        <taxon>Rhynchogastremaceae</taxon>
        <taxon>Papiliotrema</taxon>
    </lineage>
</organism>
<keyword evidence="4" id="KW-1185">Reference proteome</keyword>
<evidence type="ECO:0000313" key="4">
    <source>
        <dbReference type="Proteomes" id="UP001182556"/>
    </source>
</evidence>
<dbReference type="PANTHER" id="PTHR13847">
    <property type="entry name" value="SARCOSINE DEHYDROGENASE-RELATED"/>
    <property type="match status" value="1"/>
</dbReference>
<dbReference type="InterPro" id="IPR036188">
    <property type="entry name" value="FAD/NAD-bd_sf"/>
</dbReference>
<gene>
    <name evidence="3" type="ORF">DB88DRAFT_471933</name>
</gene>
<dbReference type="InterPro" id="IPR006076">
    <property type="entry name" value="FAD-dep_OxRdtase"/>
</dbReference>
<dbReference type="Gene3D" id="3.30.9.10">
    <property type="entry name" value="D-Amino Acid Oxidase, subunit A, domain 2"/>
    <property type="match status" value="2"/>
</dbReference>
<sequence length="516" mass="56715">MAVPTLSPCSLPARNPLRSFWLCEPSELADHRTTGQLPRKADVIIIGSGIAGTLTAYNLLQREPHLNILMLEAREVCGGATGRNGGQIKTDPYIAYPGLKERVGARKANEVLKFESSHLDLYKRLLDKEQIPCDFHITTAFDLCLNDRMAEIGRNAFHERQRDWPEDMKAFLEIEGEEHLERLSQAKDARWGCAYKVGSVHPYKLVNGVLRRCFVLAKNGGGSFNLQTHTPVTHLDHSADGWTAVTERGNVTAPKVVVCANGYVSHLLPEFANKIIPLKGACSALAIPPVQPATTPSNQVMRPLFTTYSLKHDEHDFDYMISRQEFPKHIVVGGGHQAFDHDPLLTYGNADDTSQMYVGFFAALSMSHLKDQADSLSPGTEAYFKAFMPKHFVNYPEPESRLAHLWTGVMGYSHDGIPYCGPVLDKPKGLYMMGGFSGRGMVRAYGTALAMAELLATPDDKADPLSVLVKAGLPEAFLLTRERLSKPVNLLAEDPSPGADPLGSEAPVSDVARARL</sequence>
<accession>A0AAD9FTL9</accession>
<evidence type="ECO:0000259" key="2">
    <source>
        <dbReference type="Pfam" id="PF01266"/>
    </source>
</evidence>
<dbReference type="Gene3D" id="3.50.50.60">
    <property type="entry name" value="FAD/NAD(P)-binding domain"/>
    <property type="match status" value="2"/>
</dbReference>
<feature type="region of interest" description="Disordered" evidence="1">
    <location>
        <begin position="490"/>
        <end position="516"/>
    </location>
</feature>
<dbReference type="PANTHER" id="PTHR13847:SF260">
    <property type="entry name" value="FAD DEPENDENT OXIDOREDUCTASE DOMAIN-CONTAINING PROTEIN"/>
    <property type="match status" value="1"/>
</dbReference>